<dbReference type="GO" id="GO:0035686">
    <property type="term" value="C:sperm fibrous sheath"/>
    <property type="evidence" value="ECO:0007669"/>
    <property type="project" value="TreeGrafter"/>
</dbReference>
<dbReference type="STRING" id="137246.A0A401T099"/>
<evidence type="ECO:0000259" key="2">
    <source>
        <dbReference type="SMART" id="SM00394"/>
    </source>
</evidence>
<keyword evidence="4" id="KW-1185">Reference proteome</keyword>
<dbReference type="AlphaFoldDB" id="A0A401T099"/>
<dbReference type="EMBL" id="BEZZ01000784">
    <property type="protein sequence ID" value="GCC36082.1"/>
    <property type="molecule type" value="Genomic_DNA"/>
</dbReference>
<dbReference type="InterPro" id="IPR038848">
    <property type="entry name" value="CABYR"/>
</dbReference>
<dbReference type="GO" id="GO:0005509">
    <property type="term" value="F:calcium ion binding"/>
    <property type="evidence" value="ECO:0007669"/>
    <property type="project" value="InterPro"/>
</dbReference>
<protein>
    <recommendedName>
        <fullName evidence="2">RIIa domain-containing protein</fullName>
    </recommendedName>
</protein>
<dbReference type="OrthoDB" id="252964at2759"/>
<dbReference type="InterPro" id="IPR047579">
    <property type="entry name" value="DD_CABYR_SP17"/>
</dbReference>
<organism evidence="3 4">
    <name type="scientific">Chiloscyllium punctatum</name>
    <name type="common">Brownbanded bambooshark</name>
    <name type="synonym">Hemiscyllium punctatum</name>
    <dbReference type="NCBI Taxonomy" id="137246"/>
    <lineage>
        <taxon>Eukaryota</taxon>
        <taxon>Metazoa</taxon>
        <taxon>Chordata</taxon>
        <taxon>Craniata</taxon>
        <taxon>Vertebrata</taxon>
        <taxon>Chondrichthyes</taxon>
        <taxon>Elasmobranchii</taxon>
        <taxon>Galeomorphii</taxon>
        <taxon>Galeoidea</taxon>
        <taxon>Orectolobiformes</taxon>
        <taxon>Hemiscylliidae</taxon>
        <taxon>Chiloscyllium</taxon>
    </lineage>
</organism>
<dbReference type="Pfam" id="PF02197">
    <property type="entry name" value="RIIa"/>
    <property type="match status" value="1"/>
</dbReference>
<dbReference type="CDD" id="cd12100">
    <property type="entry name" value="DD_CABYR_SP17"/>
    <property type="match status" value="1"/>
</dbReference>
<feature type="region of interest" description="Disordered" evidence="1">
    <location>
        <begin position="301"/>
        <end position="340"/>
    </location>
</feature>
<evidence type="ECO:0000313" key="3">
    <source>
        <dbReference type="EMBL" id="GCC36082.1"/>
    </source>
</evidence>
<dbReference type="SMART" id="SM00394">
    <property type="entry name" value="RIIa"/>
    <property type="match status" value="1"/>
</dbReference>
<gene>
    <name evidence="3" type="ORF">chiPu_0014573</name>
</gene>
<feature type="compositionally biased region" description="Polar residues" evidence="1">
    <location>
        <begin position="324"/>
        <end position="340"/>
    </location>
</feature>
<evidence type="ECO:0000256" key="1">
    <source>
        <dbReference type="SAM" id="MobiDB-lite"/>
    </source>
</evidence>
<dbReference type="PANTHER" id="PTHR15494:SF0">
    <property type="entry name" value="CALCIUM-BINDING TYROSINE PHOSPHORYLATION-REGULATED PROTEIN"/>
    <property type="match status" value="1"/>
</dbReference>
<accession>A0A401T099</accession>
<feature type="domain" description="RIIa" evidence="2">
    <location>
        <begin position="94"/>
        <end position="131"/>
    </location>
</feature>
<dbReference type="GO" id="GO:0005737">
    <property type="term" value="C:cytoplasm"/>
    <property type="evidence" value="ECO:0007669"/>
    <property type="project" value="TreeGrafter"/>
</dbReference>
<feature type="region of interest" description="Disordered" evidence="1">
    <location>
        <begin position="161"/>
        <end position="186"/>
    </location>
</feature>
<reference evidence="3 4" key="1">
    <citation type="journal article" date="2018" name="Nat. Ecol. Evol.">
        <title>Shark genomes provide insights into elasmobranch evolution and the origin of vertebrates.</title>
        <authorList>
            <person name="Hara Y"/>
            <person name="Yamaguchi K"/>
            <person name="Onimaru K"/>
            <person name="Kadota M"/>
            <person name="Koyanagi M"/>
            <person name="Keeley SD"/>
            <person name="Tatsumi K"/>
            <person name="Tanaka K"/>
            <person name="Motone F"/>
            <person name="Kageyama Y"/>
            <person name="Nozu R"/>
            <person name="Adachi N"/>
            <person name="Nishimura O"/>
            <person name="Nakagawa R"/>
            <person name="Tanegashima C"/>
            <person name="Kiyatake I"/>
            <person name="Matsumoto R"/>
            <person name="Murakumo K"/>
            <person name="Nishida K"/>
            <person name="Terakita A"/>
            <person name="Kuratani S"/>
            <person name="Sato K"/>
            <person name="Hyodo S Kuraku.S."/>
        </authorList>
    </citation>
    <scope>NUCLEOTIDE SEQUENCE [LARGE SCALE GENOMIC DNA]</scope>
</reference>
<dbReference type="PANTHER" id="PTHR15494">
    <property type="entry name" value="CALCIUM-BINDING TYROSINE PHOSPHORYLATION-REGULATED PROTEIN"/>
    <property type="match status" value="1"/>
</dbReference>
<dbReference type="InterPro" id="IPR003117">
    <property type="entry name" value="cAMP_dep_PK_reg_su_I/II_a/b"/>
</dbReference>
<feature type="compositionally biased region" description="Polar residues" evidence="1">
    <location>
        <begin position="168"/>
        <end position="186"/>
    </location>
</feature>
<feature type="compositionally biased region" description="Polar residues" evidence="1">
    <location>
        <begin position="301"/>
        <end position="316"/>
    </location>
</feature>
<evidence type="ECO:0000313" key="4">
    <source>
        <dbReference type="Proteomes" id="UP000287033"/>
    </source>
</evidence>
<dbReference type="Gene3D" id="1.20.890.10">
    <property type="entry name" value="cAMP-dependent protein kinase regulatory subunit, dimerization-anchoring domain"/>
    <property type="match status" value="1"/>
</dbReference>
<name>A0A401T099_CHIPU</name>
<comment type="caution">
    <text evidence="3">The sequence shown here is derived from an EMBL/GenBank/DDBJ whole genome shotgun (WGS) entry which is preliminary data.</text>
</comment>
<dbReference type="GO" id="GO:0048240">
    <property type="term" value="P:sperm capacitation"/>
    <property type="evidence" value="ECO:0007669"/>
    <property type="project" value="InterPro"/>
</dbReference>
<dbReference type="OMA" id="NEIHSAM"/>
<dbReference type="Proteomes" id="UP000287033">
    <property type="component" value="Unassembled WGS sequence"/>
</dbReference>
<dbReference type="SUPFAM" id="SSF47391">
    <property type="entry name" value="Dimerization-anchoring domain of cAMP-dependent PK regulatory subunit"/>
    <property type="match status" value="1"/>
</dbReference>
<sequence length="616" mass="69111">MIAGCRPAEPMGDYTRLWIRQSLSTCLLKTKPFRLVFRLEKARDPIAGVFRQNLDNKLAGRKSAIFTSVRTRQGALGPSHVLSAMACSKSVIPYGFKTLVETLGKSVLLEQPADIPRFASVYFKKLLEFRTVNPTLDLKELVKLFYLNKVIQSGTEERKKWLSDSEEPTYQSGTTSSNMLAPTNQEDGFLNKETSLEDVPILHENLSPSLLMSETSLNKSNLVSKKEISEIVNEESPSFVYIYTNICSVNQDESGFTYIYTNASSAKQDNELTSIECEPAHLEVETGPVINNALLTSYESSPQQQFNSPSALAQGQRSKDDFSTTKQISAHKNQLMSRKSESVPETFSVHSFSSLGTAVNQKVVPVAHRAVPVHTEAIPTHTEHTSALYSDGSTLNSYKQLLFTLGRVSKAASAEMELCQTDSPVYMVDMTTGDHRNQPEKCNSGEHFSVLKTRKTKNEKLGSFLYAKKIDVNEKDIKKMEIQKELGVNAVNEIQEMDSISSSSQNENILRHNTSASENEGSAYHNYRHVPDSHMDVQRFHSETQQEVLNVLTEIFHKVYVRLGTLEFQVQNLVNRFESLSTTVNEIHSAMNINPSGDSVHSDAFPQYENYFHRSK</sequence>
<proteinExistence type="predicted"/>